<evidence type="ECO:0000313" key="1">
    <source>
        <dbReference type="EMBL" id="UNO50529.1"/>
    </source>
</evidence>
<gene>
    <name evidence="1" type="ORF">K1I37_08810</name>
</gene>
<accession>A0A9E7CRW4</accession>
<sequence length="127" mass="14582">MKGKEVRFLPDDVFVKHIKPYKMFYWSAGKKVEDFVSEPTGEGKYPLLLGCHGGYVRVGHEKCRSQPTCGNGVEREIGCIWCGTTRFFRLSARVAKYAKDSDVEINTWFTEYDMERAWCEKVNVGSP</sequence>
<dbReference type="RefSeq" id="WP_152498878.1">
    <property type="nucleotide sequence ID" value="NZ_AURB01000192.1"/>
</dbReference>
<dbReference type="Proteomes" id="UP000829401">
    <property type="component" value="Chromosome"/>
</dbReference>
<organism evidence="1 2">
    <name type="scientific">Alicyclobacillus acidoterrestris (strain ATCC 49025 / DSM 3922 / CIP 106132 / NCIMB 13137 / GD3B)</name>
    <dbReference type="NCBI Taxonomy" id="1356854"/>
    <lineage>
        <taxon>Bacteria</taxon>
        <taxon>Bacillati</taxon>
        <taxon>Bacillota</taxon>
        <taxon>Bacilli</taxon>
        <taxon>Bacillales</taxon>
        <taxon>Alicyclobacillaceae</taxon>
        <taxon>Alicyclobacillus</taxon>
    </lineage>
</organism>
<protein>
    <submittedName>
        <fullName evidence="1">Uncharacterized protein</fullName>
    </submittedName>
</protein>
<dbReference type="AlphaFoldDB" id="A0A9E7CRW4"/>
<dbReference type="OrthoDB" id="9812921at2"/>
<name>A0A9E7CRW4_ALIAG</name>
<dbReference type="EMBL" id="CP080467">
    <property type="protein sequence ID" value="UNO50529.1"/>
    <property type="molecule type" value="Genomic_DNA"/>
</dbReference>
<keyword evidence="2" id="KW-1185">Reference proteome</keyword>
<reference evidence="2" key="1">
    <citation type="journal article" date="2022" name="G3 (Bethesda)">
        <title>Unveiling the complete genome sequence of Alicyclobacillus acidoterrestris DSM 3922T, a taint-producing strain.</title>
        <authorList>
            <person name="Leonardo I.C."/>
            <person name="Barreto Crespo M.T."/>
            <person name="Gaspar F.B."/>
        </authorList>
    </citation>
    <scope>NUCLEOTIDE SEQUENCE [LARGE SCALE GENOMIC DNA]</scope>
    <source>
        <strain evidence="2">DSM 3922</strain>
    </source>
</reference>
<proteinExistence type="predicted"/>
<evidence type="ECO:0000313" key="2">
    <source>
        <dbReference type="Proteomes" id="UP000829401"/>
    </source>
</evidence>
<dbReference type="KEGG" id="aaco:K1I37_08810"/>